<name>A0A511NFH6_9FLAO</name>
<accession>A0A511NFH6</accession>
<sequence length="142" mass="16908">MDLENITKIDSIVYANVEISSKNSYLIYSVKDKIIVIDSCKREVIYLNREESKQVLEMKELSHENTVKLFKVKNIKKSKNYSNNDYDNSCIGSYVYLSIIKNKEKYFQFNLPFMLLCDKNKIRYPFDYKTLNFLNLLLNKQD</sequence>
<proteinExistence type="predicted"/>
<protein>
    <submittedName>
        <fullName evidence="1">Uncharacterized protein</fullName>
    </submittedName>
</protein>
<evidence type="ECO:0000313" key="1">
    <source>
        <dbReference type="EMBL" id="GEM51346.1"/>
    </source>
</evidence>
<dbReference type="RefSeq" id="WP_019975906.1">
    <property type="nucleotide sequence ID" value="NZ_BJXC01000006.1"/>
</dbReference>
<comment type="caution">
    <text evidence="1">The sequence shown here is derived from an EMBL/GenBank/DDBJ whole genome shotgun (WGS) entry which is preliminary data.</text>
</comment>
<dbReference type="STRING" id="1218108.GCA_000382425_02431"/>
<reference evidence="1 2" key="1">
    <citation type="submission" date="2019-07" db="EMBL/GenBank/DDBJ databases">
        <title>Whole genome shotgun sequence of Empedobacter brevis NBRC 14943.</title>
        <authorList>
            <person name="Hosoyama A."/>
            <person name="Uohara A."/>
            <person name="Ohji S."/>
            <person name="Ichikawa N."/>
        </authorList>
    </citation>
    <scope>NUCLEOTIDE SEQUENCE [LARGE SCALE GENOMIC DNA]</scope>
    <source>
        <strain evidence="1 2">NBRC 14943</strain>
    </source>
</reference>
<gene>
    <name evidence="1" type="ORF">EB1_11360</name>
</gene>
<dbReference type="EMBL" id="BJXC01000006">
    <property type="protein sequence ID" value="GEM51346.1"/>
    <property type="molecule type" value="Genomic_DNA"/>
</dbReference>
<dbReference type="Proteomes" id="UP000321245">
    <property type="component" value="Unassembled WGS sequence"/>
</dbReference>
<dbReference type="GeneID" id="84650564"/>
<evidence type="ECO:0000313" key="2">
    <source>
        <dbReference type="Proteomes" id="UP000321245"/>
    </source>
</evidence>
<dbReference type="AlphaFoldDB" id="A0A511NFH6"/>
<keyword evidence="2" id="KW-1185">Reference proteome</keyword>
<organism evidence="1 2">
    <name type="scientific">Empedobacter brevis NBRC 14943 = ATCC 43319</name>
    <dbReference type="NCBI Taxonomy" id="1218108"/>
    <lineage>
        <taxon>Bacteria</taxon>
        <taxon>Pseudomonadati</taxon>
        <taxon>Bacteroidota</taxon>
        <taxon>Flavobacteriia</taxon>
        <taxon>Flavobacteriales</taxon>
        <taxon>Weeksellaceae</taxon>
        <taxon>Empedobacter</taxon>
    </lineage>
</organism>